<dbReference type="EMBL" id="PJOS01000028">
    <property type="protein sequence ID" value="PKT71876.1"/>
    <property type="molecule type" value="Genomic_DNA"/>
</dbReference>
<gene>
    <name evidence="2" type="ORF">CW362_16585</name>
</gene>
<keyword evidence="1" id="KW-1133">Transmembrane helix</keyword>
<evidence type="ECO:0000256" key="1">
    <source>
        <dbReference type="SAM" id="Phobius"/>
    </source>
</evidence>
<reference evidence="2 3" key="1">
    <citation type="submission" date="2017-12" db="EMBL/GenBank/DDBJ databases">
        <title>Streptomyces populusis sp. nov., a novel endophytic actinobacterium isolated from stems of Populus adenopoda Maxim.</title>
        <authorList>
            <person name="Wang Z."/>
        </authorList>
    </citation>
    <scope>NUCLEOTIDE SEQUENCE [LARGE SCALE GENOMIC DNA]</scope>
    <source>
        <strain evidence="2 3">A249</strain>
    </source>
</reference>
<dbReference type="OrthoDB" id="3638605at2"/>
<organism evidence="2 3">
    <name type="scientific">Streptomyces populi</name>
    <dbReference type="NCBI Taxonomy" id="2058924"/>
    <lineage>
        <taxon>Bacteria</taxon>
        <taxon>Bacillati</taxon>
        <taxon>Actinomycetota</taxon>
        <taxon>Actinomycetes</taxon>
        <taxon>Kitasatosporales</taxon>
        <taxon>Streptomycetaceae</taxon>
        <taxon>Streptomyces</taxon>
    </lineage>
</organism>
<dbReference type="AlphaFoldDB" id="A0A2I0SPL1"/>
<proteinExistence type="predicted"/>
<protein>
    <submittedName>
        <fullName evidence="2">Uncharacterized protein</fullName>
    </submittedName>
</protein>
<name>A0A2I0SPL1_9ACTN</name>
<keyword evidence="3" id="KW-1185">Reference proteome</keyword>
<comment type="caution">
    <text evidence="2">The sequence shown here is derived from an EMBL/GenBank/DDBJ whole genome shotgun (WGS) entry which is preliminary data.</text>
</comment>
<evidence type="ECO:0000313" key="2">
    <source>
        <dbReference type="EMBL" id="PKT71876.1"/>
    </source>
</evidence>
<accession>A0A2I0SPL1</accession>
<dbReference type="RefSeq" id="WP_103550252.1">
    <property type="nucleotide sequence ID" value="NZ_KZ626867.1"/>
</dbReference>
<feature type="transmembrane region" description="Helical" evidence="1">
    <location>
        <begin position="64"/>
        <end position="87"/>
    </location>
</feature>
<evidence type="ECO:0000313" key="3">
    <source>
        <dbReference type="Proteomes" id="UP000236178"/>
    </source>
</evidence>
<keyword evidence="1" id="KW-0812">Transmembrane</keyword>
<keyword evidence="1" id="KW-0472">Membrane</keyword>
<sequence>MGAPVPDPGVYIPPAQMYQELRSLSDGLVRVETKLDGIGQGLTELGKDVADHETRIRTLEKARWPLPTIGALAGVAGAATGVVALLAR</sequence>
<dbReference type="Proteomes" id="UP000236178">
    <property type="component" value="Unassembled WGS sequence"/>
</dbReference>